<organism evidence="1">
    <name type="scientific">uncultured Caudovirales phage</name>
    <dbReference type="NCBI Taxonomy" id="2100421"/>
    <lineage>
        <taxon>Viruses</taxon>
        <taxon>Duplodnaviria</taxon>
        <taxon>Heunggongvirae</taxon>
        <taxon>Uroviricota</taxon>
        <taxon>Caudoviricetes</taxon>
        <taxon>Peduoviridae</taxon>
        <taxon>Maltschvirus</taxon>
        <taxon>Maltschvirus maltsch</taxon>
    </lineage>
</organism>
<accession>A0A6J5KSE0</accession>
<evidence type="ECO:0000313" key="1">
    <source>
        <dbReference type="EMBL" id="CAB4124831.1"/>
    </source>
</evidence>
<proteinExistence type="predicted"/>
<name>A0A6J5KSE0_9CAUD</name>
<reference evidence="1" key="1">
    <citation type="submission" date="2020-04" db="EMBL/GenBank/DDBJ databases">
        <authorList>
            <person name="Chiriac C."/>
            <person name="Salcher M."/>
            <person name="Ghai R."/>
            <person name="Kavagutti S V."/>
        </authorList>
    </citation>
    <scope>NUCLEOTIDE SEQUENCE</scope>
</reference>
<dbReference type="EMBL" id="LR796186">
    <property type="protein sequence ID" value="CAB4124831.1"/>
    <property type="molecule type" value="Genomic_DNA"/>
</dbReference>
<gene>
    <name evidence="1" type="ORF">UFOVP58_35</name>
</gene>
<sequence>MKFCKDCKYHSSRWCSAPFNGIDVVDGKVKENVALFNRENSKLCGYEAVHFVKRESKSFWKIWSSE</sequence>
<protein>
    <submittedName>
        <fullName evidence="1">Uncharacterized protein</fullName>
    </submittedName>
</protein>